<name>A0ACC0ILA7_9ERIC</name>
<evidence type="ECO:0000313" key="1">
    <source>
        <dbReference type="EMBL" id="KAI8026320.1"/>
    </source>
</evidence>
<dbReference type="EMBL" id="CM045760">
    <property type="protein sequence ID" value="KAI8026320.1"/>
    <property type="molecule type" value="Genomic_DNA"/>
</dbReference>
<gene>
    <name evidence="1" type="ORF">LOK49_LG02G00340</name>
</gene>
<reference evidence="1 2" key="1">
    <citation type="journal article" date="2022" name="Plant J.">
        <title>Chromosome-level genome of Camellia lanceoleosa provides a valuable resource for understanding genome evolution and self-incompatibility.</title>
        <authorList>
            <person name="Gong W."/>
            <person name="Xiao S."/>
            <person name="Wang L."/>
            <person name="Liao Z."/>
            <person name="Chang Y."/>
            <person name="Mo W."/>
            <person name="Hu G."/>
            <person name="Li W."/>
            <person name="Zhao G."/>
            <person name="Zhu H."/>
            <person name="Hu X."/>
            <person name="Ji K."/>
            <person name="Xiang X."/>
            <person name="Song Q."/>
            <person name="Yuan D."/>
            <person name="Jin S."/>
            <person name="Zhang L."/>
        </authorList>
    </citation>
    <scope>NUCLEOTIDE SEQUENCE [LARGE SCALE GENOMIC DNA]</scope>
    <source>
        <strain evidence="1">SQ_2022a</strain>
    </source>
</reference>
<keyword evidence="2" id="KW-1185">Reference proteome</keyword>
<comment type="caution">
    <text evidence="1">The sequence shown here is derived from an EMBL/GenBank/DDBJ whole genome shotgun (WGS) entry which is preliminary data.</text>
</comment>
<dbReference type="Proteomes" id="UP001060215">
    <property type="component" value="Chromosome 3"/>
</dbReference>
<accession>A0ACC0ILA7</accession>
<proteinExistence type="predicted"/>
<protein>
    <submittedName>
        <fullName evidence="1">F-box protein</fullName>
    </submittedName>
</protein>
<evidence type="ECO:0000313" key="2">
    <source>
        <dbReference type="Proteomes" id="UP001060215"/>
    </source>
</evidence>
<organism evidence="1 2">
    <name type="scientific">Camellia lanceoleosa</name>
    <dbReference type="NCBI Taxonomy" id="1840588"/>
    <lineage>
        <taxon>Eukaryota</taxon>
        <taxon>Viridiplantae</taxon>
        <taxon>Streptophyta</taxon>
        <taxon>Embryophyta</taxon>
        <taxon>Tracheophyta</taxon>
        <taxon>Spermatophyta</taxon>
        <taxon>Magnoliopsida</taxon>
        <taxon>eudicotyledons</taxon>
        <taxon>Gunneridae</taxon>
        <taxon>Pentapetalae</taxon>
        <taxon>asterids</taxon>
        <taxon>Ericales</taxon>
        <taxon>Theaceae</taxon>
        <taxon>Camellia</taxon>
    </lineage>
</organism>
<sequence length="396" mass="45373">MASSEQCYDLSFSTQFNSLFSMPFSFPIQPNSLSSLPSSWADLSEDLLELIFKDLTDFFDLLRCKTICHSWRSATKKVIIQNIKIPLLLIPSTKTKSQEYAKLLSTTNQSQSTTTTKLYTIHSPKRLARTCCQSSYHGWLLMADIGDPSRVYLYNPISRFHVQLPLLPPEREYPTPLRFMMTCSPDDPNCSILVLFDYLGSHNGCVCKPGDNKWRKNVVNMGSYEDMIYYNGELYAIDKYGTLKKLKYGGGGGGGEDFFEEEEVAAREVDWNAAWIYLVESDSGDLVMVVRQVMSLTTTVSFKAFKLNWGKGVWEEVNNFGDRALLLAHNDSVFVHVGNLYKPNCIYFVDDFWVGDHNSHTYDYGVYELGNHKIEMIYPSEQMVFGASFYRWFNLH</sequence>